<sequence>MLAGTVWAQTIVGDSDGDAVSSMEELHAAYPEVSDELLVQIDVDEDGAIDEYERAAALAGGVLGG</sequence>
<keyword evidence="2" id="KW-1185">Reference proteome</keyword>
<protein>
    <recommendedName>
        <fullName evidence="3">EF-hand domain-containing protein</fullName>
    </recommendedName>
</protein>
<gene>
    <name evidence="1" type="ORF">BOA8489_00500</name>
</gene>
<evidence type="ECO:0000313" key="1">
    <source>
        <dbReference type="EMBL" id="SMX22404.1"/>
    </source>
</evidence>
<dbReference type="RefSeq" id="WP_141138217.1">
    <property type="nucleotide sequence ID" value="NZ_FXXQ01000001.1"/>
</dbReference>
<dbReference type="AlphaFoldDB" id="A0A238IXJ6"/>
<accession>A0A238IXJ6</accession>
<evidence type="ECO:0008006" key="3">
    <source>
        <dbReference type="Google" id="ProtNLM"/>
    </source>
</evidence>
<proteinExistence type="predicted"/>
<name>A0A238IXJ6_9RHOB</name>
<dbReference type="EMBL" id="FXXQ01000001">
    <property type="protein sequence ID" value="SMX22404.1"/>
    <property type="molecule type" value="Genomic_DNA"/>
</dbReference>
<evidence type="ECO:0000313" key="2">
    <source>
        <dbReference type="Proteomes" id="UP000201838"/>
    </source>
</evidence>
<dbReference type="Proteomes" id="UP000201838">
    <property type="component" value="Unassembled WGS sequence"/>
</dbReference>
<organism evidence="1 2">
    <name type="scientific">Boseongicola aestuarii</name>
    <dbReference type="NCBI Taxonomy" id="1470561"/>
    <lineage>
        <taxon>Bacteria</taxon>
        <taxon>Pseudomonadati</taxon>
        <taxon>Pseudomonadota</taxon>
        <taxon>Alphaproteobacteria</taxon>
        <taxon>Rhodobacterales</taxon>
        <taxon>Paracoccaceae</taxon>
        <taxon>Boseongicola</taxon>
    </lineage>
</organism>
<reference evidence="2" key="1">
    <citation type="submission" date="2017-05" db="EMBL/GenBank/DDBJ databases">
        <authorList>
            <person name="Rodrigo-Torres L."/>
            <person name="Arahal R. D."/>
            <person name="Lucena T."/>
        </authorList>
    </citation>
    <scope>NUCLEOTIDE SEQUENCE [LARGE SCALE GENOMIC DNA]</scope>
    <source>
        <strain evidence="2">CECT 8489</strain>
    </source>
</reference>
<dbReference type="OrthoDB" id="5470953at2"/>